<organism evidence="3 4">
    <name type="scientific">Cellulomonas fengjieae</name>
    <dbReference type="NCBI Taxonomy" id="2819978"/>
    <lineage>
        <taxon>Bacteria</taxon>
        <taxon>Bacillati</taxon>
        <taxon>Actinomycetota</taxon>
        <taxon>Actinomycetes</taxon>
        <taxon>Micrococcales</taxon>
        <taxon>Cellulomonadaceae</taxon>
        <taxon>Cellulomonas</taxon>
    </lineage>
</organism>
<evidence type="ECO:0000256" key="1">
    <source>
        <dbReference type="SAM" id="MobiDB-lite"/>
    </source>
</evidence>
<evidence type="ECO:0000313" key="4">
    <source>
        <dbReference type="Proteomes" id="UP000678317"/>
    </source>
</evidence>
<evidence type="ECO:0000313" key="3">
    <source>
        <dbReference type="EMBL" id="MBO3084293.1"/>
    </source>
</evidence>
<keyword evidence="2" id="KW-0732">Signal</keyword>
<feature type="compositionally biased region" description="Polar residues" evidence="1">
    <location>
        <begin position="43"/>
        <end position="53"/>
    </location>
</feature>
<feature type="signal peptide" evidence="2">
    <location>
        <begin position="1"/>
        <end position="30"/>
    </location>
</feature>
<gene>
    <name evidence="3" type="ORF">J4035_06540</name>
</gene>
<dbReference type="EMBL" id="JAGFBM010000003">
    <property type="protein sequence ID" value="MBO3084293.1"/>
    <property type="molecule type" value="Genomic_DNA"/>
</dbReference>
<sequence>MRPTRLARFAGGAVALLTLSAGCSMLPAMPAPVPTSVVPTDLPQPSATSSGNLSPDGFDAAQRMAVRIRNIGCGSLSTGSGFALDDHTLVTNRHVVEDSATLELSTYDGRDLAAAAASSANLADLAIVRTDDALPAAPELAPADPAVGDPVTVVGYPLGRALTVTTGQVLGSQTDPLNENLGEVLVTDAPVEHGSSGSAMLDGEGRVVGVVYAKDSEGHSFVVPVSTLRAMLDDEAAFTPLAPCTG</sequence>
<reference evidence="3 4" key="1">
    <citation type="submission" date="2021-03" db="EMBL/GenBank/DDBJ databases">
        <title>novel species in genus Cellulomonas.</title>
        <authorList>
            <person name="Zhang G."/>
        </authorList>
    </citation>
    <scope>NUCLEOTIDE SEQUENCE [LARGE SCALE GENOMIC DNA]</scope>
    <source>
        <strain evidence="4">zg-ZUI188</strain>
    </source>
</reference>
<dbReference type="Gene3D" id="2.40.10.120">
    <property type="match status" value="1"/>
</dbReference>
<evidence type="ECO:0000256" key="2">
    <source>
        <dbReference type="SAM" id="SignalP"/>
    </source>
</evidence>
<dbReference type="SUPFAM" id="SSF50494">
    <property type="entry name" value="Trypsin-like serine proteases"/>
    <property type="match status" value="1"/>
</dbReference>
<dbReference type="Pfam" id="PF13365">
    <property type="entry name" value="Trypsin_2"/>
    <property type="match status" value="1"/>
</dbReference>
<dbReference type="Proteomes" id="UP000678317">
    <property type="component" value="Unassembled WGS sequence"/>
</dbReference>
<dbReference type="PANTHER" id="PTHR43019">
    <property type="entry name" value="SERINE ENDOPROTEASE DEGS"/>
    <property type="match status" value="1"/>
</dbReference>
<dbReference type="PROSITE" id="PS51257">
    <property type="entry name" value="PROKAR_LIPOPROTEIN"/>
    <property type="match status" value="1"/>
</dbReference>
<dbReference type="RefSeq" id="WP_208289122.1">
    <property type="nucleotide sequence ID" value="NZ_CP074404.1"/>
</dbReference>
<keyword evidence="4" id="KW-1185">Reference proteome</keyword>
<name>A0ABS3SEW3_9CELL</name>
<feature type="chain" id="PRO_5046346426" evidence="2">
    <location>
        <begin position="31"/>
        <end position="246"/>
    </location>
</feature>
<dbReference type="InterPro" id="IPR001940">
    <property type="entry name" value="Peptidase_S1C"/>
</dbReference>
<dbReference type="InterPro" id="IPR009003">
    <property type="entry name" value="Peptidase_S1_PA"/>
</dbReference>
<proteinExistence type="predicted"/>
<protein>
    <submittedName>
        <fullName evidence="3">Trypsin-like peptidase domain-containing protein</fullName>
    </submittedName>
</protein>
<accession>A0ABS3SEW3</accession>
<feature type="region of interest" description="Disordered" evidence="1">
    <location>
        <begin position="37"/>
        <end position="56"/>
    </location>
</feature>
<dbReference type="PANTHER" id="PTHR43019:SF23">
    <property type="entry name" value="PROTEASE DO-LIKE 5, CHLOROPLASTIC"/>
    <property type="match status" value="1"/>
</dbReference>
<comment type="caution">
    <text evidence="3">The sequence shown here is derived from an EMBL/GenBank/DDBJ whole genome shotgun (WGS) entry which is preliminary data.</text>
</comment>
<dbReference type="PRINTS" id="PR00834">
    <property type="entry name" value="PROTEASES2C"/>
</dbReference>